<protein>
    <submittedName>
        <fullName evidence="1">Uncharacterized protein</fullName>
    </submittedName>
</protein>
<evidence type="ECO:0000313" key="2">
    <source>
        <dbReference type="Proteomes" id="UP000318728"/>
    </source>
</evidence>
<dbReference type="Proteomes" id="UP000318728">
    <property type="component" value="Segment"/>
</dbReference>
<organism evidence="1 2">
    <name type="scientific">Pantoea phage vB_PagM_PSKM</name>
    <dbReference type="NCBI Taxonomy" id="2588094"/>
    <lineage>
        <taxon>Viruses</taxon>
        <taxon>Duplodnaviria</taxon>
        <taxon>Heunggongvirae</taxon>
        <taxon>Uroviricota</taxon>
        <taxon>Caudoviricetes</taxon>
        <taxon>Dibbivirus</taxon>
        <taxon>Dibbivirus PSKM</taxon>
    </lineage>
</organism>
<name>A0A513ZYS1_9CAUD</name>
<gene>
    <name evidence="1" type="ORF">PSKM_gp71</name>
</gene>
<sequence length="69" mass="7680">MRAEYVGQVVIYDMPFDRYSVHDGQYRHAVAVSVAGGMNIERDDGDTDSETLVSIIAAVLEAEEKRGFK</sequence>
<reference evidence="1 2" key="1">
    <citation type="submission" date="2019-04" db="EMBL/GenBank/DDBJ databases">
        <title>Complete genome sequence of Pantoea sp. infecting bacteriophage vB_PagM_PSKM.</title>
        <authorList>
            <person name="Truncaite L."/>
            <person name="Simoliuniene M."/>
            <person name="Zajanckauskaite A."/>
            <person name="Meskys R."/>
            <person name="Simoliunas E."/>
        </authorList>
    </citation>
    <scope>NUCLEOTIDE SEQUENCE [LARGE SCALE GENOMIC DNA]</scope>
    <source>
        <strain evidence="1">PSKM</strain>
    </source>
</reference>
<dbReference type="EMBL" id="MK798144">
    <property type="protein sequence ID" value="QDH45828.1"/>
    <property type="molecule type" value="Genomic_DNA"/>
</dbReference>
<accession>A0A513ZYS1</accession>
<proteinExistence type="predicted"/>
<evidence type="ECO:0000313" key="1">
    <source>
        <dbReference type="EMBL" id="QDH45828.1"/>
    </source>
</evidence>
<keyword evidence="2" id="KW-1185">Reference proteome</keyword>